<dbReference type="AlphaFoldDB" id="A0A5E4YQG8"/>
<dbReference type="OrthoDB" id="5790493at2"/>
<dbReference type="CDD" id="cd01129">
    <property type="entry name" value="PulE-GspE-like"/>
    <property type="match status" value="1"/>
</dbReference>
<feature type="region of interest" description="Disordered" evidence="4">
    <location>
        <begin position="1"/>
        <end position="22"/>
    </location>
</feature>
<evidence type="ECO:0000256" key="4">
    <source>
        <dbReference type="SAM" id="MobiDB-lite"/>
    </source>
</evidence>
<dbReference type="Gene3D" id="3.40.50.300">
    <property type="entry name" value="P-loop containing nucleotide triphosphate hydrolases"/>
    <property type="match status" value="1"/>
</dbReference>
<dbReference type="InterPro" id="IPR001482">
    <property type="entry name" value="T2SS/T4SS_dom"/>
</dbReference>
<gene>
    <name evidence="6" type="ORF">PTE30175_04590</name>
</gene>
<evidence type="ECO:0000313" key="6">
    <source>
        <dbReference type="EMBL" id="VVE51041.1"/>
    </source>
</evidence>
<keyword evidence="3" id="KW-0067">ATP-binding</keyword>
<keyword evidence="2" id="KW-0547">Nucleotide-binding</keyword>
<sequence>MSAHPFPNRSTRMPVRESASAPARAAPVVGQFEADAGVHDTPSIGALLDRILHDALTAGASDIHLEPFEHRFRVRLRIDGQLRERADVPAALRDMLPTRLKVLANLDIAERRLPQDGQMLWRQGDQAVECRVSSLPTLHGEKLVIRLLDAAKVPLDLSALGYLPTQRTALANAIAHPYGLVLVTGPTGSGKSVSLYSCLRCLNTVSRNIATVEDPVEIRLPGVNQVNVNARTGLTFAVALRAFLRQDPDVLMIGEIRDGETAAIAVQAAQTGHLVLATVHANDAPSTIARLFDLGVAPFNLGACLRLVSAQRLVRRRCPARCVPGEAVTPCGYCDGSGASGRTGIYQVMPVSEAVARLIAAARPTQDIAAQAAADGVLTLREAGLARSARGEVWRDDVLAATLS</sequence>
<evidence type="ECO:0000256" key="3">
    <source>
        <dbReference type="ARBA" id="ARBA00022840"/>
    </source>
</evidence>
<dbReference type="SUPFAM" id="SSF52540">
    <property type="entry name" value="P-loop containing nucleoside triphosphate hydrolases"/>
    <property type="match status" value="1"/>
</dbReference>
<feature type="domain" description="Bacterial type II secretion system protein E" evidence="5">
    <location>
        <begin position="244"/>
        <end position="258"/>
    </location>
</feature>
<evidence type="ECO:0000313" key="7">
    <source>
        <dbReference type="Proteomes" id="UP000414233"/>
    </source>
</evidence>
<dbReference type="GO" id="GO:0016887">
    <property type="term" value="F:ATP hydrolysis activity"/>
    <property type="evidence" value="ECO:0007669"/>
    <property type="project" value="TreeGrafter"/>
</dbReference>
<dbReference type="Pfam" id="PF00437">
    <property type="entry name" value="T2SSE"/>
    <property type="match status" value="1"/>
</dbReference>
<dbReference type="GO" id="GO:0005524">
    <property type="term" value="F:ATP binding"/>
    <property type="evidence" value="ECO:0007669"/>
    <property type="project" value="UniProtKB-KW"/>
</dbReference>
<proteinExistence type="inferred from homology"/>
<dbReference type="PROSITE" id="PS00662">
    <property type="entry name" value="T2SP_E"/>
    <property type="match status" value="1"/>
</dbReference>
<protein>
    <submittedName>
        <fullName evidence="6">Secretion system protein E</fullName>
    </submittedName>
</protein>
<dbReference type="RefSeq" id="WP_150699364.1">
    <property type="nucleotide sequence ID" value="NZ_CABPRZ010000026.1"/>
</dbReference>
<dbReference type="PANTHER" id="PTHR30258">
    <property type="entry name" value="TYPE II SECRETION SYSTEM PROTEIN GSPE-RELATED"/>
    <property type="match status" value="1"/>
</dbReference>
<dbReference type="Proteomes" id="UP000414233">
    <property type="component" value="Unassembled WGS sequence"/>
</dbReference>
<organism evidence="6 7">
    <name type="scientific">Pandoraea terrae</name>
    <dbReference type="NCBI Taxonomy" id="1537710"/>
    <lineage>
        <taxon>Bacteria</taxon>
        <taxon>Pseudomonadati</taxon>
        <taxon>Pseudomonadota</taxon>
        <taxon>Betaproteobacteria</taxon>
        <taxon>Burkholderiales</taxon>
        <taxon>Burkholderiaceae</taxon>
        <taxon>Pandoraea</taxon>
    </lineage>
</organism>
<evidence type="ECO:0000259" key="5">
    <source>
        <dbReference type="PROSITE" id="PS00662"/>
    </source>
</evidence>
<reference evidence="6 7" key="1">
    <citation type="submission" date="2019-08" db="EMBL/GenBank/DDBJ databases">
        <authorList>
            <person name="Peeters C."/>
        </authorList>
    </citation>
    <scope>NUCLEOTIDE SEQUENCE [LARGE SCALE GENOMIC DNA]</scope>
    <source>
        <strain evidence="6 7">LMG 30175</strain>
    </source>
</reference>
<accession>A0A5E4YQG8</accession>
<evidence type="ECO:0000256" key="2">
    <source>
        <dbReference type="ARBA" id="ARBA00022741"/>
    </source>
</evidence>
<comment type="similarity">
    <text evidence="1">Belongs to the GSP E family.</text>
</comment>
<dbReference type="PANTHER" id="PTHR30258:SF1">
    <property type="entry name" value="PROTEIN TRANSPORT PROTEIN HOFB HOMOLOG"/>
    <property type="match status" value="1"/>
</dbReference>
<dbReference type="GO" id="GO:0005886">
    <property type="term" value="C:plasma membrane"/>
    <property type="evidence" value="ECO:0007669"/>
    <property type="project" value="TreeGrafter"/>
</dbReference>
<evidence type="ECO:0000256" key="1">
    <source>
        <dbReference type="ARBA" id="ARBA00006611"/>
    </source>
</evidence>
<dbReference type="EMBL" id="CABPRZ010000026">
    <property type="protein sequence ID" value="VVE51041.1"/>
    <property type="molecule type" value="Genomic_DNA"/>
</dbReference>
<dbReference type="Gene3D" id="3.30.450.90">
    <property type="match status" value="1"/>
</dbReference>
<keyword evidence="7" id="KW-1185">Reference proteome</keyword>
<dbReference type="InterPro" id="IPR027417">
    <property type="entry name" value="P-loop_NTPase"/>
</dbReference>
<name>A0A5E4YQG8_9BURK</name>